<name>A0A1G7YQC0_9HYPH</name>
<accession>A0A1G7YQC0</accession>
<keyword evidence="1" id="KW-0418">Kinase</keyword>
<reference evidence="1 2" key="1">
    <citation type="submission" date="2016-10" db="EMBL/GenBank/DDBJ databases">
        <authorList>
            <person name="de Groot N.N."/>
        </authorList>
    </citation>
    <scope>NUCLEOTIDE SEQUENCE [LARGE SCALE GENOMIC DNA]</scope>
    <source>
        <strain evidence="1 2">CGMCC 1.10267</strain>
    </source>
</reference>
<dbReference type="RefSeq" id="WP_090598081.1">
    <property type="nucleotide sequence ID" value="NZ_FNCS01000015.1"/>
</dbReference>
<dbReference type="EMBL" id="FNCS01000015">
    <property type="protein sequence ID" value="SDG98617.1"/>
    <property type="molecule type" value="Genomic_DNA"/>
</dbReference>
<keyword evidence="2" id="KW-1185">Reference proteome</keyword>
<evidence type="ECO:0000313" key="1">
    <source>
        <dbReference type="EMBL" id="SDG98617.1"/>
    </source>
</evidence>
<dbReference type="STRING" id="440168.SAMN04487974_11518"/>
<evidence type="ECO:0000313" key="2">
    <source>
        <dbReference type="Proteomes" id="UP000199495"/>
    </source>
</evidence>
<dbReference type="OrthoDB" id="8765545at2"/>
<gene>
    <name evidence="1" type="ORF">SAMN04487974_11518</name>
</gene>
<dbReference type="GO" id="GO:0016301">
    <property type="term" value="F:kinase activity"/>
    <property type="evidence" value="ECO:0007669"/>
    <property type="project" value="UniProtKB-KW"/>
</dbReference>
<dbReference type="SUPFAM" id="SSF55874">
    <property type="entry name" value="ATPase domain of HSP90 chaperone/DNA topoisomerase II/histidine kinase"/>
    <property type="match status" value="1"/>
</dbReference>
<dbReference type="Proteomes" id="UP000199495">
    <property type="component" value="Unassembled WGS sequence"/>
</dbReference>
<organism evidence="1 2">
    <name type="scientific">Pelagibacterium luteolum</name>
    <dbReference type="NCBI Taxonomy" id="440168"/>
    <lineage>
        <taxon>Bacteria</taxon>
        <taxon>Pseudomonadati</taxon>
        <taxon>Pseudomonadota</taxon>
        <taxon>Alphaproteobacteria</taxon>
        <taxon>Hyphomicrobiales</taxon>
        <taxon>Devosiaceae</taxon>
        <taxon>Pelagibacterium</taxon>
    </lineage>
</organism>
<dbReference type="InterPro" id="IPR036890">
    <property type="entry name" value="HATPase_C_sf"/>
</dbReference>
<protein>
    <submittedName>
        <fullName evidence="1">Histidine kinase-, DNA gyrase B-, and HSP90-like ATPase</fullName>
    </submittedName>
</protein>
<sequence>MAETHYKVRVESDHIKKLANAKPIPALAELIWNAADADASRIDVEIESNDFGMQAITVRDNGHGIPHDKVEDLFGKLGGSWKAHGNRSKTKSRILHGKEGKGRFKALALGRVADWTVIYRQDDKLLRYTITILREDLVDVRVSEPAEVDRTLKPGVEVRITELDRSYRSLEPDQALHSLAQIFALYLTDYSDIAVYVEHQRVDPSTLIASRQTLPLAPIVEDGVSYTAALELIEWTSASERWVFLCGEEGFPFHRISPNFHVPGAQFSAYLKSPFISELQKRGILELGEMNGPLQAAYEEAEGKIKLFFRNREVEAARSEIEQWKADEIYPYRDEPTTAVERAERKVFEIVALNVNNHLPEFSDANRKTKAFQLRMLRQAIERGPDELQLILKEVLDLPERKQQELAKLLEEADLANVISASKLVSDRMKFVHGLEALLFDPDSKKLLKERSQLHRMLAENNTWVFGEQFNLTVDDQSLTEVLRKHRKLIGEDTVIDTPVKRIDGKTGIVDLMLSRSVPRNHADEREHLVVELKRPTVKVGADEITQVEKYAYTVADDERFRHLKTRWTFWVISNDLDGFAQVKTRQKDKPKGQISQTDDGRVEVWVKTWSEIIAECKARMHFVQQHLQANVDKESSLKYLKKTYDKYLSGVVEVDQDTVSEPADA</sequence>
<keyword evidence="1" id="KW-0808">Transferase</keyword>
<proteinExistence type="predicted"/>
<dbReference type="Pfam" id="PF13589">
    <property type="entry name" value="HATPase_c_3"/>
    <property type="match status" value="1"/>
</dbReference>
<dbReference type="Gene3D" id="3.30.565.10">
    <property type="entry name" value="Histidine kinase-like ATPase, C-terminal domain"/>
    <property type="match status" value="1"/>
</dbReference>
<dbReference type="AlphaFoldDB" id="A0A1G7YQC0"/>